<evidence type="ECO:0000259" key="2">
    <source>
        <dbReference type="Pfam" id="PF01970"/>
    </source>
</evidence>
<feature type="transmembrane region" description="Helical" evidence="1">
    <location>
        <begin position="468"/>
        <end position="489"/>
    </location>
</feature>
<gene>
    <name evidence="3" type="ORF">LWF01_00045</name>
</gene>
<dbReference type="RefSeq" id="WP_349638990.1">
    <property type="nucleotide sequence ID" value="NZ_CP090958.1"/>
</dbReference>
<dbReference type="PANTHER" id="PTHR35342:SF5">
    <property type="entry name" value="TRICARBOXYLIC TRANSPORT PROTEIN"/>
    <property type="match status" value="1"/>
</dbReference>
<dbReference type="InterPro" id="IPR002823">
    <property type="entry name" value="DUF112_TM"/>
</dbReference>
<feature type="transmembrane region" description="Helical" evidence="1">
    <location>
        <begin position="138"/>
        <end position="157"/>
    </location>
</feature>
<sequence length="509" mass="53254">MDIISSLAGGFAAALSPTSLMFALVGVFLGTVVGVLPGIGPISAIAILIPVSFGMEPVHGLIMLCGVYYGSMYGSSITATLIRTPGEVASAVTVLDGYEMARQGRARAALATAAIGSFIAGTLAIVGLTFLSPVFVEIATLLGASEYFLLMAMALLLASSMSSGSSLKALISILIGLAVGMIGLDFQTGLPRQTFGFDFLRDGIDFTIFAMALFAVPEAISQLAGKVGATDMRSIKLQPGPWMTRDDWRRSIGPWSRGSVLGFVIGVLPGVGPSLASFMSYIMEKKIAKHPERFGKGAIEGVAGPEAANNAGVGGAMVPLFSLGIPGSATTALLLFVFIMYGLQPGPLLFTQESPLIWTIIASMYIGNVALIVLNLPLVGVFVRLLKIPPEILFGAILVLVGVGTYSIKFSLVGLLTLGVFGIVGYLMDRVDIPLAPAILALVLVPMIEDNFRRMLQISNGSFAPLVTKPLSLTFLLLIIAGIVGPIIFKRVIRRAAKPGAASRQELSG</sequence>
<evidence type="ECO:0000313" key="3">
    <source>
        <dbReference type="EMBL" id="WGW12191.1"/>
    </source>
</evidence>
<accession>A0ABY8QVF4</accession>
<protein>
    <submittedName>
        <fullName evidence="3">Tripartite tricarboxylate transporter permease</fullName>
    </submittedName>
</protein>
<keyword evidence="4" id="KW-1185">Reference proteome</keyword>
<feature type="domain" description="DUF112" evidence="2">
    <location>
        <begin position="20"/>
        <end position="440"/>
    </location>
</feature>
<organism evidence="3 4">
    <name type="scientific">Saxibacter everestensis</name>
    <dbReference type="NCBI Taxonomy" id="2909229"/>
    <lineage>
        <taxon>Bacteria</taxon>
        <taxon>Bacillati</taxon>
        <taxon>Actinomycetota</taxon>
        <taxon>Actinomycetes</taxon>
        <taxon>Micrococcales</taxon>
        <taxon>Brevibacteriaceae</taxon>
        <taxon>Saxibacter</taxon>
    </lineage>
</organism>
<reference evidence="3 4" key="1">
    <citation type="submission" date="2023-05" db="EMBL/GenBank/DDBJ databases">
        <title>Lithophilousrod everest ZFBP1038 complete genpme.</title>
        <authorList>
            <person name="Tian M."/>
        </authorList>
    </citation>
    <scope>NUCLEOTIDE SEQUENCE [LARGE SCALE GENOMIC DNA]</scope>
    <source>
        <strain evidence="3 4">ZFBP1038</strain>
    </source>
</reference>
<name>A0ABY8QVF4_9MICO</name>
<keyword evidence="1" id="KW-1133">Transmembrane helix</keyword>
<feature type="transmembrane region" description="Helical" evidence="1">
    <location>
        <begin position="260"/>
        <end position="283"/>
    </location>
</feature>
<evidence type="ECO:0000313" key="4">
    <source>
        <dbReference type="Proteomes" id="UP001209083"/>
    </source>
</evidence>
<dbReference type="EMBL" id="CP090958">
    <property type="protein sequence ID" value="WGW12191.1"/>
    <property type="molecule type" value="Genomic_DNA"/>
</dbReference>
<feature type="transmembrane region" description="Helical" evidence="1">
    <location>
        <begin position="355"/>
        <end position="380"/>
    </location>
</feature>
<dbReference type="Pfam" id="PF01970">
    <property type="entry name" value="TctA"/>
    <property type="match status" value="1"/>
</dbReference>
<feature type="transmembrane region" description="Helical" evidence="1">
    <location>
        <begin position="320"/>
        <end position="343"/>
    </location>
</feature>
<proteinExistence type="predicted"/>
<evidence type="ECO:0000256" key="1">
    <source>
        <dbReference type="SAM" id="Phobius"/>
    </source>
</evidence>
<dbReference type="Proteomes" id="UP001209083">
    <property type="component" value="Chromosome"/>
</dbReference>
<feature type="transmembrane region" description="Helical" evidence="1">
    <location>
        <begin position="108"/>
        <end position="132"/>
    </location>
</feature>
<dbReference type="PANTHER" id="PTHR35342">
    <property type="entry name" value="TRICARBOXYLIC TRANSPORT PROTEIN"/>
    <property type="match status" value="1"/>
</dbReference>
<feature type="transmembrane region" description="Helical" evidence="1">
    <location>
        <begin position="42"/>
        <end position="69"/>
    </location>
</feature>
<keyword evidence="1" id="KW-0812">Transmembrane</keyword>
<keyword evidence="1" id="KW-0472">Membrane</keyword>
<feature type="transmembrane region" description="Helical" evidence="1">
    <location>
        <begin position="12"/>
        <end position="36"/>
    </location>
</feature>
<feature type="transmembrane region" description="Helical" evidence="1">
    <location>
        <begin position="392"/>
        <end position="424"/>
    </location>
</feature>
<feature type="transmembrane region" description="Helical" evidence="1">
    <location>
        <begin position="169"/>
        <end position="186"/>
    </location>
</feature>